<dbReference type="OrthoDB" id="5799294at2759"/>
<keyword evidence="3 5" id="KW-1133">Transmembrane helix</keyword>
<dbReference type="Gene3D" id="1.20.1070.10">
    <property type="entry name" value="Rhodopsin 7-helix transmembrane proteins"/>
    <property type="match status" value="1"/>
</dbReference>
<feature type="transmembrane region" description="Helical" evidence="5">
    <location>
        <begin position="497"/>
        <end position="516"/>
    </location>
</feature>
<organism evidence="7">
    <name type="scientific">Caenorhabditis brenneri</name>
    <name type="common">Nematode worm</name>
    <dbReference type="NCBI Taxonomy" id="135651"/>
    <lineage>
        <taxon>Eukaryota</taxon>
        <taxon>Metazoa</taxon>
        <taxon>Ecdysozoa</taxon>
        <taxon>Nematoda</taxon>
        <taxon>Chromadorea</taxon>
        <taxon>Rhabditida</taxon>
        <taxon>Rhabditina</taxon>
        <taxon>Rhabditomorpha</taxon>
        <taxon>Rhabditoidea</taxon>
        <taxon>Rhabditidae</taxon>
        <taxon>Peloderinae</taxon>
        <taxon>Caenorhabditis</taxon>
    </lineage>
</organism>
<evidence type="ECO:0000256" key="4">
    <source>
        <dbReference type="ARBA" id="ARBA00023136"/>
    </source>
</evidence>
<dbReference type="GO" id="GO:0016020">
    <property type="term" value="C:membrane"/>
    <property type="evidence" value="ECO:0007669"/>
    <property type="project" value="UniProtKB-SubCell"/>
</dbReference>
<evidence type="ECO:0000313" key="7">
    <source>
        <dbReference type="Proteomes" id="UP000008068"/>
    </source>
</evidence>
<dbReference type="GO" id="GO:0004930">
    <property type="term" value="F:G protein-coupled receptor activity"/>
    <property type="evidence" value="ECO:0007669"/>
    <property type="project" value="InterPro"/>
</dbReference>
<protein>
    <recommendedName>
        <fullName evidence="8">G-protein coupled receptors family 1 profile domain-containing protein</fullName>
    </recommendedName>
</protein>
<dbReference type="eggNOG" id="ENOG502TK87">
    <property type="taxonomic scope" value="Eukaryota"/>
</dbReference>
<feature type="transmembrane region" description="Helical" evidence="5">
    <location>
        <begin position="103"/>
        <end position="127"/>
    </location>
</feature>
<dbReference type="Pfam" id="PF10320">
    <property type="entry name" value="7TM_GPCR_Srsx"/>
    <property type="match status" value="1"/>
</dbReference>
<accession>G0NA90</accession>
<dbReference type="InterPro" id="IPR019424">
    <property type="entry name" value="7TM_GPCR_Srsx"/>
</dbReference>
<dbReference type="InParanoid" id="G0NA90"/>
<dbReference type="EMBL" id="GL379853">
    <property type="protein sequence ID" value="EGT56021.1"/>
    <property type="molecule type" value="Genomic_DNA"/>
</dbReference>
<evidence type="ECO:0000313" key="6">
    <source>
        <dbReference type="EMBL" id="EGT56021.1"/>
    </source>
</evidence>
<dbReference type="PANTHER" id="PTHR23360:SF67">
    <property type="entry name" value="G-PROTEIN COUPLED RECEPTORS FAMILY 1 PROFILE DOMAIN-CONTAINING PROTEIN"/>
    <property type="match status" value="1"/>
</dbReference>
<feature type="transmembrane region" description="Helical" evidence="5">
    <location>
        <begin position="456"/>
        <end position="477"/>
    </location>
</feature>
<dbReference type="InterPro" id="IPR047130">
    <property type="entry name" value="7TM_GPCR_Srsx_nematod"/>
</dbReference>
<dbReference type="SUPFAM" id="SSF81321">
    <property type="entry name" value="Family A G protein-coupled receptor-like"/>
    <property type="match status" value="1"/>
</dbReference>
<keyword evidence="2 5" id="KW-0812">Transmembrane</keyword>
<sequence length="641" mass="72505">MNTTIQDEYRMHRTIIYSIVSIFEVFGLLGNINLIVVILRNKILRSNFATFFSYRIFRTLCFHTTFPVILAHCLQTGTICILSLDLFLAVVVPFKYRHFHLSWYLPVLYFLPVCYAIGIAGAAKILLDNSEIQMCNPPSSMVPAVRDWWYQIMMVFTFLTVIFYSGALGLLSVKIHRNSSDIRLIEKKALRTLKVLIVIFLFTRFFSTGLATLVTLLKVNPETISLIQNYNVIPAMAAYSQNAYVCFFRSEEYRRLLTEQISLYIPYMKTAFPIKSVERSTTMKRAHASTLPRSNDVLTSPTYVTDHLPSRRLSEIDSPFYLGNLLSSTAERPPRNYAPMSGYSTAPLRIRTDVSTLPRFVDTTTDYGTTRDYATRDYVARERAITSGDNREDFIRFSEYPATSAVIGLQPPRMITPNTAQEAGSIKSSNHLVPETPADVDRLALFNNSSLGYQRLCFFLSRYPAIAMTIIATWMLWGRGLGLNSVNSNENVCYIVSFAAGVFILSSQVVLTTAHGNSYKKEKKLSNLYHFSNTIGVLISITVIVFAAISFQNAKGTDHKKDTCKWMSLAFNLGSLPDYYCFTPNERIVFLSILTGAAGLVIILSLFSGVYGCVGQSLMKKKRQEEFKEYAEAHDNAAFRF</sequence>
<proteinExistence type="predicted"/>
<evidence type="ECO:0000256" key="5">
    <source>
        <dbReference type="SAM" id="Phobius"/>
    </source>
</evidence>
<feature type="transmembrane region" description="Helical" evidence="5">
    <location>
        <begin position="60"/>
        <end position="91"/>
    </location>
</feature>
<gene>
    <name evidence="6" type="ORF">CAEBREN_18659</name>
</gene>
<evidence type="ECO:0000256" key="3">
    <source>
        <dbReference type="ARBA" id="ARBA00022989"/>
    </source>
</evidence>
<feature type="transmembrane region" description="Helical" evidence="5">
    <location>
        <begin position="148"/>
        <end position="173"/>
    </location>
</feature>
<dbReference type="STRING" id="135651.G0NA90"/>
<name>G0NA90_CAEBE</name>
<dbReference type="AlphaFoldDB" id="G0NA90"/>
<dbReference type="HOGENOM" id="CLU_427135_0_0_1"/>
<evidence type="ECO:0000256" key="2">
    <source>
        <dbReference type="ARBA" id="ARBA00022692"/>
    </source>
</evidence>
<feature type="transmembrane region" description="Helical" evidence="5">
    <location>
        <begin position="588"/>
        <end position="614"/>
    </location>
</feature>
<evidence type="ECO:0000256" key="1">
    <source>
        <dbReference type="ARBA" id="ARBA00004370"/>
    </source>
</evidence>
<keyword evidence="4 5" id="KW-0472">Membrane</keyword>
<feature type="transmembrane region" description="Helical" evidence="5">
    <location>
        <begin position="15"/>
        <end position="39"/>
    </location>
</feature>
<dbReference type="SMART" id="SM01381">
    <property type="entry name" value="7TM_GPCR_Srsx"/>
    <property type="match status" value="1"/>
</dbReference>
<keyword evidence="7" id="KW-1185">Reference proteome</keyword>
<reference evidence="7" key="1">
    <citation type="submission" date="2011-07" db="EMBL/GenBank/DDBJ databases">
        <authorList>
            <consortium name="Caenorhabditis brenneri Sequencing and Analysis Consortium"/>
            <person name="Wilson R.K."/>
        </authorList>
    </citation>
    <scope>NUCLEOTIDE SEQUENCE [LARGE SCALE GENOMIC DNA]</scope>
    <source>
        <strain evidence="7">PB2801</strain>
    </source>
</reference>
<feature type="transmembrane region" description="Helical" evidence="5">
    <location>
        <begin position="193"/>
        <end position="217"/>
    </location>
</feature>
<evidence type="ECO:0008006" key="8">
    <source>
        <dbReference type="Google" id="ProtNLM"/>
    </source>
</evidence>
<comment type="subcellular location">
    <subcellularLocation>
        <location evidence="1">Membrane</location>
    </subcellularLocation>
</comment>
<dbReference type="PANTHER" id="PTHR23360">
    <property type="entry name" value="G-PROTEIN COUPLED RECEPTORS FAMILY 1 PROFILE DOMAIN-CONTAINING PROTEIN-RELATED"/>
    <property type="match status" value="1"/>
</dbReference>
<dbReference type="CDD" id="cd00637">
    <property type="entry name" value="7tm_classA_rhodopsin-like"/>
    <property type="match status" value="1"/>
</dbReference>
<feature type="transmembrane region" description="Helical" evidence="5">
    <location>
        <begin position="528"/>
        <end position="551"/>
    </location>
</feature>
<dbReference type="FunCoup" id="G0NA90">
    <property type="interactions" value="541"/>
</dbReference>
<dbReference type="InterPro" id="IPR000276">
    <property type="entry name" value="GPCR_Rhodpsn"/>
</dbReference>
<dbReference type="Proteomes" id="UP000008068">
    <property type="component" value="Unassembled WGS sequence"/>
</dbReference>